<evidence type="ECO:0000313" key="6">
    <source>
        <dbReference type="EMBL" id="MXP33396.1"/>
    </source>
</evidence>
<comment type="caution">
    <text evidence="6">The sequence shown here is derived from an EMBL/GenBank/DDBJ whole genome shotgun (WGS) entry which is preliminary data.</text>
</comment>
<accession>A0A845AY28</accession>
<evidence type="ECO:0000259" key="4">
    <source>
        <dbReference type="PROSITE" id="PS51063"/>
    </source>
</evidence>
<reference evidence="6 7" key="1">
    <citation type="submission" date="2019-12" db="EMBL/GenBank/DDBJ databases">
        <title>Genomic-based taxomic classification of the family Erythrobacteraceae.</title>
        <authorList>
            <person name="Xu L."/>
        </authorList>
    </citation>
    <scope>NUCLEOTIDE SEQUENCE [LARGE SCALE GENOMIC DNA]</scope>
    <source>
        <strain evidence="6 7">JCM 16677</strain>
    </source>
</reference>
<feature type="domain" description="HTH crp-type" evidence="4">
    <location>
        <begin position="155"/>
        <end position="229"/>
    </location>
</feature>
<dbReference type="InterPro" id="IPR018335">
    <property type="entry name" value="Tscrpt_reg_HTH_Crp-type_CS"/>
</dbReference>
<dbReference type="RefSeq" id="WP_160778160.1">
    <property type="nucleotide sequence ID" value="NZ_BAAAZF010000001.1"/>
</dbReference>
<dbReference type="EMBL" id="WTYE01000001">
    <property type="protein sequence ID" value="MXP30636.1"/>
    <property type="molecule type" value="Genomic_DNA"/>
</dbReference>
<dbReference type="Pfam" id="PF13545">
    <property type="entry name" value="HTH_Crp_2"/>
    <property type="match status" value="1"/>
</dbReference>
<evidence type="ECO:0000256" key="3">
    <source>
        <dbReference type="ARBA" id="ARBA00023163"/>
    </source>
</evidence>
<dbReference type="OrthoDB" id="667966at2"/>
<gene>
    <name evidence="5" type="ORF">GRI94_02230</name>
    <name evidence="6" type="ORF">GRI94_16320</name>
</gene>
<dbReference type="Gene3D" id="1.10.10.10">
    <property type="entry name" value="Winged helix-like DNA-binding domain superfamily/Winged helix DNA-binding domain"/>
    <property type="match status" value="1"/>
</dbReference>
<organism evidence="6 7">
    <name type="scientific">Parerythrobacter jejuensis</name>
    <dbReference type="NCBI Taxonomy" id="795812"/>
    <lineage>
        <taxon>Bacteria</taxon>
        <taxon>Pseudomonadati</taxon>
        <taxon>Pseudomonadota</taxon>
        <taxon>Alphaproteobacteria</taxon>
        <taxon>Sphingomonadales</taxon>
        <taxon>Erythrobacteraceae</taxon>
        <taxon>Parerythrobacter</taxon>
    </lineage>
</organism>
<dbReference type="FunFam" id="1.10.10.10:FF:000028">
    <property type="entry name" value="Fumarate/nitrate reduction transcriptional regulator Fnr"/>
    <property type="match status" value="1"/>
</dbReference>
<evidence type="ECO:0000313" key="7">
    <source>
        <dbReference type="Proteomes" id="UP000446786"/>
    </source>
</evidence>
<name>A0A845AY28_9SPHN</name>
<keyword evidence="7" id="KW-1185">Reference proteome</keyword>
<dbReference type="InterPro" id="IPR036390">
    <property type="entry name" value="WH_DNA-bd_sf"/>
</dbReference>
<dbReference type="AlphaFoldDB" id="A0A845AY28"/>
<dbReference type="PROSITE" id="PS00042">
    <property type="entry name" value="HTH_CRP_1"/>
    <property type="match status" value="1"/>
</dbReference>
<dbReference type="PRINTS" id="PR00034">
    <property type="entry name" value="HTHCRP"/>
</dbReference>
<evidence type="ECO:0000256" key="2">
    <source>
        <dbReference type="ARBA" id="ARBA00023125"/>
    </source>
</evidence>
<keyword evidence="2" id="KW-0238">DNA-binding</keyword>
<keyword evidence="3" id="KW-0804">Transcription</keyword>
<dbReference type="CDD" id="cd00038">
    <property type="entry name" value="CAP_ED"/>
    <property type="match status" value="1"/>
</dbReference>
<dbReference type="SMART" id="SM00419">
    <property type="entry name" value="HTH_CRP"/>
    <property type="match status" value="1"/>
</dbReference>
<dbReference type="InterPro" id="IPR014710">
    <property type="entry name" value="RmlC-like_jellyroll"/>
</dbReference>
<dbReference type="Gene3D" id="2.60.120.10">
    <property type="entry name" value="Jelly Rolls"/>
    <property type="match status" value="1"/>
</dbReference>
<dbReference type="SUPFAM" id="SSF51206">
    <property type="entry name" value="cAMP-binding domain-like"/>
    <property type="match status" value="1"/>
</dbReference>
<keyword evidence="1" id="KW-0805">Transcription regulation</keyword>
<evidence type="ECO:0000256" key="1">
    <source>
        <dbReference type="ARBA" id="ARBA00023015"/>
    </source>
</evidence>
<dbReference type="InterPro" id="IPR018490">
    <property type="entry name" value="cNMP-bd_dom_sf"/>
</dbReference>
<evidence type="ECO:0000313" key="5">
    <source>
        <dbReference type="EMBL" id="MXP30636.1"/>
    </source>
</evidence>
<dbReference type="PROSITE" id="PS51063">
    <property type="entry name" value="HTH_CRP_2"/>
    <property type="match status" value="1"/>
</dbReference>
<dbReference type="InterPro" id="IPR012318">
    <property type="entry name" value="HTH_CRP"/>
</dbReference>
<dbReference type="InterPro" id="IPR036388">
    <property type="entry name" value="WH-like_DNA-bd_sf"/>
</dbReference>
<dbReference type="GO" id="GO:0003677">
    <property type="term" value="F:DNA binding"/>
    <property type="evidence" value="ECO:0007669"/>
    <property type="project" value="UniProtKB-KW"/>
</dbReference>
<dbReference type="CDD" id="cd00092">
    <property type="entry name" value="HTH_CRP"/>
    <property type="match status" value="1"/>
</dbReference>
<sequence>MLHGILDSAAALPHTPFGDFVEALVPDDIEREVLLELVALGHPVSPKRGEAAYIDPCLDQLVFVADGATKLVAKTSGDREQIVAFHFAGDLVSVPTQARHAYALYALSDAHLLAFPAEKFLGSVSRSSSMAGTVVQRMILALHRCRDKSADLGRKNAEERLCSFFVMMAERIGAYRNSACDLVLPMSRRDIADALGLTIETVSRQIGRMRESGLIETKGRSGVTLLQPDTLAARAGHKCSSLGKLENLTSIKVAGR</sequence>
<dbReference type="SUPFAM" id="SSF46785">
    <property type="entry name" value="Winged helix' DNA-binding domain"/>
    <property type="match status" value="1"/>
</dbReference>
<dbReference type="GO" id="GO:0003700">
    <property type="term" value="F:DNA-binding transcription factor activity"/>
    <property type="evidence" value="ECO:0007669"/>
    <property type="project" value="InterPro"/>
</dbReference>
<proteinExistence type="predicted"/>
<dbReference type="InterPro" id="IPR000595">
    <property type="entry name" value="cNMP-bd_dom"/>
</dbReference>
<protein>
    <submittedName>
        <fullName evidence="6">Helix-turn-helix domain-containing protein</fullName>
    </submittedName>
</protein>
<dbReference type="Proteomes" id="UP000446786">
    <property type="component" value="Unassembled WGS sequence"/>
</dbReference>
<dbReference type="EMBL" id="WTYE01000001">
    <property type="protein sequence ID" value="MXP33396.1"/>
    <property type="molecule type" value="Genomic_DNA"/>
</dbReference>